<dbReference type="AlphaFoldDB" id="A0A8J7HGP6"/>
<dbReference type="CDD" id="cd03801">
    <property type="entry name" value="GT4_PimA-like"/>
    <property type="match status" value="1"/>
</dbReference>
<keyword evidence="4" id="KW-1185">Reference proteome</keyword>
<evidence type="ECO:0000259" key="1">
    <source>
        <dbReference type="Pfam" id="PF00534"/>
    </source>
</evidence>
<name>A0A8J7HGP6_9CYAN</name>
<organism evidence="3 4">
    <name type="scientific">Atlanticothrix silvestris CENA357</name>
    <dbReference type="NCBI Taxonomy" id="1725252"/>
    <lineage>
        <taxon>Bacteria</taxon>
        <taxon>Bacillati</taxon>
        <taxon>Cyanobacteriota</taxon>
        <taxon>Cyanophyceae</taxon>
        <taxon>Nostocales</taxon>
        <taxon>Nodulariaceae</taxon>
        <taxon>Atlanticothrix</taxon>
        <taxon>Atlanticothrix silvestris</taxon>
    </lineage>
</organism>
<dbReference type="SUPFAM" id="SSF53756">
    <property type="entry name" value="UDP-Glycosyltransferase/glycogen phosphorylase"/>
    <property type="match status" value="1"/>
</dbReference>
<dbReference type="InterPro" id="IPR028098">
    <property type="entry name" value="Glyco_trans_4-like_N"/>
</dbReference>
<dbReference type="InterPro" id="IPR001296">
    <property type="entry name" value="Glyco_trans_1"/>
</dbReference>
<gene>
    <name evidence="3" type="ORF">I8751_23750</name>
</gene>
<dbReference type="PANTHER" id="PTHR45947:SF3">
    <property type="entry name" value="SULFOQUINOVOSYL TRANSFERASE SQD2"/>
    <property type="match status" value="1"/>
</dbReference>
<dbReference type="RefSeq" id="WP_214441531.1">
    <property type="nucleotide sequence ID" value="NZ_JAECZB010000093.1"/>
</dbReference>
<sequence length="336" mass="37362">MKIFIYSSVFYPYIGGLETVMLNLAHEFVAHGHDVKVATQSPTNEVDSFPFEVIRCPTISQLLNLTLWCDLSFHGCISLKAVWPVLLLKKPLVVTHQTWYRYPGTKLTWPSALKHWMTRFTTNIAPSQAIADQLPAMTTVIPNSYQDDVFYEMPEITRNQDLVFLGRLVSDKGADLLLNSLALLNQQGLEPNLTIIGQGPEEDQLKQQAQTLRIADQVKFVGTQRGEALARLLNAHKILVVPSKWQEPFGIVALEGIACGCVVVGSKAGGLKDAIGSCGVTFSNESVEDLTKILAELLTNLDQFDMYQKHREAHLIKHCKGSVAKAYLQVMEAIVQ</sequence>
<reference evidence="3 4" key="1">
    <citation type="journal article" date="2021" name="Int. J. Syst. Evol. Microbiol.">
        <title>Amazonocrinis nigriterrae gen. nov., sp. nov., Atlanticothrix silvestris gen. nov., sp. nov. and Dendronalium phyllosphericum gen. nov., sp. nov., nostocacean cyanobacteria from Brazilian environments.</title>
        <authorList>
            <person name="Alvarenga D.O."/>
            <person name="Andreote A.P.D."/>
            <person name="Branco L.H.Z."/>
            <person name="Delbaje E."/>
            <person name="Cruz R.B."/>
            <person name="Varani A.M."/>
            <person name="Fiore M.F."/>
        </authorList>
    </citation>
    <scope>NUCLEOTIDE SEQUENCE [LARGE SCALE GENOMIC DNA]</scope>
    <source>
        <strain evidence="3 4">CENA357</strain>
    </source>
</reference>
<evidence type="ECO:0000313" key="3">
    <source>
        <dbReference type="EMBL" id="MBH8555308.1"/>
    </source>
</evidence>
<dbReference type="InterPro" id="IPR050194">
    <property type="entry name" value="Glycosyltransferase_grp1"/>
</dbReference>
<dbReference type="GO" id="GO:0016758">
    <property type="term" value="F:hexosyltransferase activity"/>
    <property type="evidence" value="ECO:0007669"/>
    <property type="project" value="TreeGrafter"/>
</dbReference>
<dbReference type="Gene3D" id="3.40.50.2000">
    <property type="entry name" value="Glycogen Phosphorylase B"/>
    <property type="match status" value="2"/>
</dbReference>
<protein>
    <submittedName>
        <fullName evidence="3">Glycosyltransferase family 4 protein</fullName>
    </submittedName>
</protein>
<dbReference type="EMBL" id="JAECZB010000093">
    <property type="protein sequence ID" value="MBH8555308.1"/>
    <property type="molecule type" value="Genomic_DNA"/>
</dbReference>
<accession>A0A8J7HGP6</accession>
<feature type="domain" description="Glycosyltransferase subfamily 4-like N-terminal" evidence="2">
    <location>
        <begin position="14"/>
        <end position="136"/>
    </location>
</feature>
<comment type="caution">
    <text evidence="3">The sequence shown here is derived from an EMBL/GenBank/DDBJ whole genome shotgun (WGS) entry which is preliminary data.</text>
</comment>
<proteinExistence type="predicted"/>
<evidence type="ECO:0000259" key="2">
    <source>
        <dbReference type="Pfam" id="PF13439"/>
    </source>
</evidence>
<dbReference type="Proteomes" id="UP000599391">
    <property type="component" value="Unassembled WGS sequence"/>
</dbReference>
<dbReference type="Pfam" id="PF13439">
    <property type="entry name" value="Glyco_transf_4"/>
    <property type="match status" value="1"/>
</dbReference>
<evidence type="ECO:0000313" key="4">
    <source>
        <dbReference type="Proteomes" id="UP000599391"/>
    </source>
</evidence>
<dbReference type="Pfam" id="PF00534">
    <property type="entry name" value="Glycos_transf_1"/>
    <property type="match status" value="1"/>
</dbReference>
<feature type="domain" description="Glycosyl transferase family 1" evidence="1">
    <location>
        <begin position="159"/>
        <end position="301"/>
    </location>
</feature>
<dbReference type="PANTHER" id="PTHR45947">
    <property type="entry name" value="SULFOQUINOVOSYL TRANSFERASE SQD2"/>
    <property type="match status" value="1"/>
</dbReference>